<evidence type="ECO:0000313" key="2">
    <source>
        <dbReference type="EMBL" id="SFC94293.1"/>
    </source>
</evidence>
<keyword evidence="1" id="KW-1133">Transmembrane helix</keyword>
<dbReference type="EMBL" id="FOLX01000001">
    <property type="protein sequence ID" value="SFC94293.1"/>
    <property type="molecule type" value="Genomic_DNA"/>
</dbReference>
<name>A0A1I1NHR8_9RHOB</name>
<feature type="transmembrane region" description="Helical" evidence="1">
    <location>
        <begin position="20"/>
        <end position="38"/>
    </location>
</feature>
<sequence length="56" mass="6041">MKRVLQTFFRDDSGAVTVDWVVLTASVIILMGVAFGAVRTGTVDLSTNLSTYMASQ</sequence>
<dbReference type="Proteomes" id="UP000231644">
    <property type="component" value="Unassembled WGS sequence"/>
</dbReference>
<protein>
    <recommendedName>
        <fullName evidence="4">Flp pilus assembly protein, pilin Flp</fullName>
    </recommendedName>
</protein>
<accession>A0A1I1NHR8</accession>
<dbReference type="STRING" id="517719.SAMN05421762_2851"/>
<keyword evidence="1" id="KW-0472">Membrane</keyword>
<proteinExistence type="predicted"/>
<dbReference type="AlphaFoldDB" id="A0A1I1NHR8"/>
<keyword evidence="3" id="KW-1185">Reference proteome</keyword>
<organism evidence="2 3">
    <name type="scientific">Pseudooceanicola nitratireducens</name>
    <dbReference type="NCBI Taxonomy" id="517719"/>
    <lineage>
        <taxon>Bacteria</taxon>
        <taxon>Pseudomonadati</taxon>
        <taxon>Pseudomonadota</taxon>
        <taxon>Alphaproteobacteria</taxon>
        <taxon>Rhodobacterales</taxon>
        <taxon>Paracoccaceae</taxon>
        <taxon>Pseudooceanicola</taxon>
    </lineage>
</organism>
<evidence type="ECO:0000313" key="3">
    <source>
        <dbReference type="Proteomes" id="UP000231644"/>
    </source>
</evidence>
<keyword evidence="1" id="KW-0812">Transmembrane</keyword>
<evidence type="ECO:0008006" key="4">
    <source>
        <dbReference type="Google" id="ProtNLM"/>
    </source>
</evidence>
<reference evidence="2 3" key="1">
    <citation type="submission" date="2016-10" db="EMBL/GenBank/DDBJ databases">
        <authorList>
            <person name="de Groot N.N."/>
        </authorList>
    </citation>
    <scope>NUCLEOTIDE SEQUENCE [LARGE SCALE GENOMIC DNA]</scope>
    <source>
        <strain evidence="2 3">DSM 29619</strain>
    </source>
</reference>
<gene>
    <name evidence="2" type="ORF">SAMN05421762_2851</name>
</gene>
<dbReference type="RefSeq" id="WP_170848798.1">
    <property type="nucleotide sequence ID" value="NZ_BAABWI010000002.1"/>
</dbReference>
<evidence type="ECO:0000256" key="1">
    <source>
        <dbReference type="SAM" id="Phobius"/>
    </source>
</evidence>